<feature type="domain" description="ASD2" evidence="11">
    <location>
        <begin position="1507"/>
        <end position="1795"/>
    </location>
</feature>
<feature type="region of interest" description="Disordered" evidence="8">
    <location>
        <begin position="611"/>
        <end position="790"/>
    </location>
</feature>
<organism evidence="12 13">
    <name type="scientific">Chrysolophus pictus</name>
    <name type="common">Golden pheasant</name>
    <name type="synonym">Phasianus pictus</name>
    <dbReference type="NCBI Taxonomy" id="9089"/>
    <lineage>
        <taxon>Eukaryota</taxon>
        <taxon>Metazoa</taxon>
        <taxon>Chordata</taxon>
        <taxon>Craniata</taxon>
        <taxon>Vertebrata</taxon>
        <taxon>Euteleostomi</taxon>
        <taxon>Archelosauria</taxon>
        <taxon>Archosauria</taxon>
        <taxon>Dinosauria</taxon>
        <taxon>Saurischia</taxon>
        <taxon>Theropoda</taxon>
        <taxon>Coelurosauria</taxon>
        <taxon>Aves</taxon>
        <taxon>Neognathae</taxon>
        <taxon>Galloanserae</taxon>
        <taxon>Galliformes</taxon>
        <taxon>Phasianidae</taxon>
        <taxon>Phasianinae</taxon>
        <taxon>Chrysolophus</taxon>
    </lineage>
</organism>
<feature type="region of interest" description="Disordered" evidence="8">
    <location>
        <begin position="1554"/>
        <end position="1574"/>
    </location>
</feature>
<sequence>MYNFFLFPLQIEEGGKADSLPSKLQAGDEVVNINEVQLSSSRREAISLVKGSYKKLKLVVRRDTHAAKGCTDSCPCLLGPDRVTTDFQPSKPTWPGGVKLRLKTRRSETPGRLHSWHSTKLSENQPDPSMMQISQGMLGTPWLQSYHSSSSTSDLSGYEHGYLRRSPDQYSSQGSMESLDHSSPGYHPCHLSPAKSTNSIDQLSHLHSKRDSAYSSFSTNSSIPEYAASPFSKEHSCSTDSMHSRSSLPEGMKQADIRYVKTVYDSQRRISEEYEVKSSALLPSSESRVSLDGRGHGRFHNFSRNNTAPSWVQPGQGCSDSESKPHKGPPLPPTRSDSYAAIRHHERPSSCSGLDLIKPSRSQLKGSWSPLVSPLSQGPLLKTHFGEGQLHTVVEKSPESSPTVKPKQNYSQPGQPLLPTGVYPVPSPEPHYAQVPQPSASSNGTLFPALAKESGYSPSLPVSYDKGAASSTLGFDENGNQSTTNRSAVFYEPPDAERKHDATAQLVQQKPHNTEVYLSESKKEELLPSYKVSHSNRDAVSPAQASKHSFQAPHIQPRDAGERKKPYQSRENREAEFQADKNGNIQINERDVATHLQWGHNKSRQYSFSSLQNIPESSRRQSSSEPCENYSSAKLSYLNNSSKEERDHRGQWSDANPQAFVRQDKGKSTAPFRAVEPKYEEIPLQHPKTSDPGRSRLSSSSTQSVLHGKPDPSKSRCSVLEKVSKFEQREQSTHRPQSAGVPSFGQHYGLSRVSQPSSTKSSPNSPEDTRSKLGTQLPSEMSRVSSPSVRNGKLEEADWRCVELQMAASAKQARCNEYYEPCPESEVQIRVAQLPRSKSTFQLGGEPEKEALWKDNIQDAHGSQLDTPFNRAYRNSIKDAQSRVLRATSFRRISPPFANMPKRAIQRPTSAHVGMRSMAASPHTPKERHSVTPTEGSLSALDYSRTSHVLRIGGRKRLTAEQKKRSYSEPEKMNEVGISDGEPSPFSFQKKSLHFVFPENTVADRRKIFERDGKASSTVSLSKPELKQLQQNALADYIERKTGKRPSSQDIGLLRERSHSSYLQAGGQDNQSLSSASSMNSLQDQNLFRRRESIERIARTGRVSSTLPPGLTGCFDGSGDEQKKGHRDSSIMSRSKPDRCRDYRAKVELNKGTQTDPLHPQGQPCYGKKERSFEAPRKSGKSVSVEDLLDRYDNQQRNACVPVHTRSRSSPTADKKHQDLLRRESGEFGAMVRDPFYVISAGARSFSKKERSHSEKITFTSYYPHPHHISEIGTGSSTLTENHNLSELSRQDGRSSAFVPSPTEATTHLRISESCLQLTPPPLLQDDEDDEVFLMPFQPAVTAPAFSPPLPPHPLPELSSCTSANGTEEFPPPPPPTALEEYGAAGDKSTKLTEDKLSSFKSFSKALAKREITGLGTNISENNWSFSPSLSKRTNSSPAVDKQHRSATSSEGPQSSNGEPTAQPEGNHREPAVITRESENGSADSGTLNTCPPVKTKKKSPEDIKSEALAKEIVHKDKSLADILDPDSKMKTTMDLMEGLFPSGTSLLKENNMKRKTTQKKASRTAAEDNTKEEKEAPVTLVTCPAYYNVSAPKAELLNKIKDLPEEVGEEEDLLDINEKKAELIGSLTHKLEILKEAKEGLLADIKMNNALGEEVELLISELCKPNEFDKYKMFIGDLDKVVNLLLSLSGRLARVENVLSSLGENANSEERSSLNEKRKLLAGQHEDARELKENLDRRERVVLEILGNYLSEEQLQDYQHFVKMKSALLIEQRELDDKIKLGQEQLKCLMESLPTDFTPRDATAAAAIAAALATSAGVNGKTLPAVSSSL</sequence>
<feature type="region of interest" description="Disordered" evidence="8">
    <location>
        <begin position="154"/>
        <end position="205"/>
    </location>
</feature>
<feature type="compositionally biased region" description="Pro residues" evidence="8">
    <location>
        <begin position="1346"/>
        <end position="1355"/>
    </location>
</feature>
<feature type="region of interest" description="Disordered" evidence="8">
    <location>
        <begin position="278"/>
        <end position="337"/>
    </location>
</feature>
<feature type="region of interest" description="Disordered" evidence="8">
    <location>
        <begin position="1099"/>
        <end position="1220"/>
    </location>
</feature>
<accession>A0A8C3L818</accession>
<evidence type="ECO:0000256" key="6">
    <source>
        <dbReference type="ARBA" id="ARBA00023212"/>
    </source>
</evidence>
<evidence type="ECO:0000259" key="11">
    <source>
        <dbReference type="PROSITE" id="PS51307"/>
    </source>
</evidence>
<feature type="compositionally biased region" description="Basic and acidic residues" evidence="8">
    <location>
        <begin position="1167"/>
        <end position="1177"/>
    </location>
</feature>
<keyword evidence="13" id="KW-1185">Reference proteome</keyword>
<dbReference type="PANTHER" id="PTHR15012">
    <property type="entry name" value="APICAL PROTEIN/SHROOM-RELATED"/>
    <property type="match status" value="1"/>
</dbReference>
<dbReference type="Gene3D" id="6.10.250.3120">
    <property type="match status" value="1"/>
</dbReference>
<feature type="compositionally biased region" description="Basic and acidic residues" evidence="8">
    <location>
        <begin position="556"/>
        <end position="579"/>
    </location>
</feature>
<feature type="compositionally biased region" description="Polar residues" evidence="8">
    <location>
        <begin position="1418"/>
        <end position="1438"/>
    </location>
</feature>
<evidence type="ECO:0000259" key="10">
    <source>
        <dbReference type="PROSITE" id="PS51306"/>
    </source>
</evidence>
<dbReference type="InterPro" id="IPR014799">
    <property type="entry name" value="ASD2_dom"/>
</dbReference>
<feature type="compositionally biased region" description="Basic residues" evidence="8">
    <location>
        <begin position="1554"/>
        <end position="1563"/>
    </location>
</feature>
<keyword evidence="4" id="KW-0493">Microtubule</keyword>
<dbReference type="PROSITE" id="PS50106">
    <property type="entry name" value="PDZ"/>
    <property type="match status" value="1"/>
</dbReference>
<dbReference type="GO" id="GO:0005874">
    <property type="term" value="C:microtubule"/>
    <property type="evidence" value="ECO:0007669"/>
    <property type="project" value="UniProtKB-KW"/>
</dbReference>
<dbReference type="SUPFAM" id="SSF50156">
    <property type="entry name" value="PDZ domain-like"/>
    <property type="match status" value="1"/>
</dbReference>
<dbReference type="InterPro" id="IPR027685">
    <property type="entry name" value="Shroom_fam"/>
</dbReference>
<dbReference type="PROSITE" id="PS51307">
    <property type="entry name" value="ASD2"/>
    <property type="match status" value="1"/>
</dbReference>
<dbReference type="GO" id="GO:0030864">
    <property type="term" value="C:cortical actin cytoskeleton"/>
    <property type="evidence" value="ECO:0007669"/>
    <property type="project" value="TreeGrafter"/>
</dbReference>
<feature type="compositionally biased region" description="Polar residues" evidence="8">
    <location>
        <begin position="436"/>
        <end position="445"/>
    </location>
</feature>
<feature type="compositionally biased region" description="Polar residues" evidence="8">
    <location>
        <begin position="399"/>
        <end position="414"/>
    </location>
</feature>
<dbReference type="PANTHER" id="PTHR15012:SF33">
    <property type="entry name" value="PROTEIN SHROOM3"/>
    <property type="match status" value="1"/>
</dbReference>
<reference evidence="12" key="2">
    <citation type="submission" date="2025-09" db="UniProtKB">
        <authorList>
            <consortium name="Ensembl"/>
        </authorList>
    </citation>
    <scope>IDENTIFICATION</scope>
</reference>
<feature type="compositionally biased region" description="Basic and acidic residues" evidence="8">
    <location>
        <begin position="1466"/>
        <end position="1479"/>
    </location>
</feature>
<evidence type="ECO:0000259" key="9">
    <source>
        <dbReference type="PROSITE" id="PS50106"/>
    </source>
</evidence>
<evidence type="ECO:0000256" key="5">
    <source>
        <dbReference type="ARBA" id="ARBA00023203"/>
    </source>
</evidence>
<feature type="domain" description="ASD1" evidence="10">
    <location>
        <begin position="877"/>
        <end position="977"/>
    </location>
</feature>
<dbReference type="GO" id="GO:0043296">
    <property type="term" value="C:apical junction complex"/>
    <property type="evidence" value="ECO:0007669"/>
    <property type="project" value="TreeGrafter"/>
</dbReference>
<evidence type="ECO:0000256" key="7">
    <source>
        <dbReference type="PROSITE-ProRule" id="PRU00637"/>
    </source>
</evidence>
<feature type="region of interest" description="Disordered" evidence="8">
    <location>
        <begin position="1063"/>
        <end position="1085"/>
    </location>
</feature>
<proteinExistence type="inferred from homology"/>
<evidence type="ECO:0000313" key="13">
    <source>
        <dbReference type="Proteomes" id="UP000694543"/>
    </source>
</evidence>
<dbReference type="InterPro" id="IPR014800">
    <property type="entry name" value="ASD1_dom"/>
</dbReference>
<feature type="region of interest" description="Disordered" evidence="8">
    <location>
        <begin position="230"/>
        <end position="250"/>
    </location>
</feature>
<dbReference type="PROSITE" id="PS51306">
    <property type="entry name" value="ASD1"/>
    <property type="match status" value="1"/>
</dbReference>
<feature type="region of interest" description="Disordered" evidence="8">
    <location>
        <begin position="105"/>
        <end position="134"/>
    </location>
</feature>
<feature type="region of interest" description="Disordered" evidence="8">
    <location>
        <begin position="495"/>
        <end position="586"/>
    </location>
</feature>
<feature type="compositionally biased region" description="Polar residues" evidence="8">
    <location>
        <begin position="629"/>
        <end position="641"/>
    </location>
</feature>
<feature type="compositionally biased region" description="Low complexity" evidence="8">
    <location>
        <begin position="695"/>
        <end position="704"/>
    </location>
</feature>
<feature type="compositionally biased region" description="Polar residues" evidence="8">
    <location>
        <begin position="1446"/>
        <end position="1460"/>
    </location>
</feature>
<comment type="subcellular location">
    <subcellularLocation>
        <location evidence="1">Cytoplasm</location>
        <location evidence="1">Cytoskeleton</location>
    </subcellularLocation>
</comment>
<feature type="compositionally biased region" description="Polar residues" evidence="8">
    <location>
        <begin position="116"/>
        <end position="134"/>
    </location>
</feature>
<dbReference type="GO" id="GO:0051015">
    <property type="term" value="F:actin filament binding"/>
    <property type="evidence" value="ECO:0007669"/>
    <property type="project" value="InterPro"/>
</dbReference>
<name>A0A8C3L818_CHRPC</name>
<reference evidence="12" key="1">
    <citation type="submission" date="2025-08" db="UniProtKB">
        <authorList>
            <consortium name="Ensembl"/>
        </authorList>
    </citation>
    <scope>IDENTIFICATION</scope>
</reference>
<dbReference type="Ensembl" id="ENSCPIT00010003994.1">
    <property type="protein sequence ID" value="ENSCPIP00010003379.1"/>
    <property type="gene ID" value="ENSCPIG00010002647.1"/>
</dbReference>
<dbReference type="GO" id="GO:0005912">
    <property type="term" value="C:adherens junction"/>
    <property type="evidence" value="ECO:0007669"/>
    <property type="project" value="TreeGrafter"/>
</dbReference>
<evidence type="ECO:0000256" key="1">
    <source>
        <dbReference type="ARBA" id="ARBA00004245"/>
    </source>
</evidence>
<dbReference type="GO" id="GO:0016324">
    <property type="term" value="C:apical plasma membrane"/>
    <property type="evidence" value="ECO:0007669"/>
    <property type="project" value="TreeGrafter"/>
</dbReference>
<feature type="region of interest" description="Disordered" evidence="8">
    <location>
        <begin position="394"/>
        <end position="446"/>
    </location>
</feature>
<feature type="compositionally biased region" description="Basic and acidic residues" evidence="8">
    <location>
        <begin position="675"/>
        <end position="694"/>
    </location>
</feature>
<evidence type="ECO:0000256" key="3">
    <source>
        <dbReference type="ARBA" id="ARBA00022490"/>
    </source>
</evidence>
<dbReference type="Pfam" id="PF08687">
    <property type="entry name" value="ASD2"/>
    <property type="match status" value="1"/>
</dbReference>
<evidence type="ECO:0000256" key="8">
    <source>
        <dbReference type="SAM" id="MobiDB-lite"/>
    </source>
</evidence>
<feature type="compositionally biased region" description="Basic and acidic residues" evidence="8">
    <location>
        <begin position="642"/>
        <end position="651"/>
    </location>
</feature>
<feature type="compositionally biased region" description="Low complexity" evidence="8">
    <location>
        <begin position="751"/>
        <end position="766"/>
    </location>
</feature>
<feature type="domain" description="PDZ" evidence="9">
    <location>
        <begin position="1"/>
        <end position="64"/>
    </location>
</feature>
<evidence type="ECO:0000256" key="4">
    <source>
        <dbReference type="ARBA" id="ARBA00022701"/>
    </source>
</evidence>
<keyword evidence="3" id="KW-0963">Cytoplasm</keyword>
<comment type="similarity">
    <text evidence="2">Belongs to the shroom family.</text>
</comment>
<feature type="compositionally biased region" description="Polar residues" evidence="8">
    <location>
        <begin position="1480"/>
        <end position="1490"/>
    </location>
</feature>
<feature type="compositionally biased region" description="Polar residues" evidence="8">
    <location>
        <begin position="772"/>
        <end position="789"/>
    </location>
</feature>
<protein>
    <submittedName>
        <fullName evidence="12">Shroom family member 3</fullName>
    </submittedName>
</protein>
<dbReference type="Proteomes" id="UP000694543">
    <property type="component" value="Unplaced"/>
</dbReference>
<feature type="region of interest" description="Disordered" evidence="8">
    <location>
        <begin position="1345"/>
        <end position="1390"/>
    </location>
</feature>
<dbReference type="GO" id="GO:0007015">
    <property type="term" value="P:actin filament organization"/>
    <property type="evidence" value="ECO:0007669"/>
    <property type="project" value="TreeGrafter"/>
</dbReference>
<evidence type="ECO:0000256" key="2">
    <source>
        <dbReference type="ARBA" id="ARBA00006469"/>
    </source>
</evidence>
<dbReference type="Pfam" id="PF08688">
    <property type="entry name" value="ASD1"/>
    <property type="match status" value="1"/>
</dbReference>
<feature type="compositionally biased region" description="Basic and acidic residues" evidence="8">
    <location>
        <begin position="1120"/>
        <end position="1149"/>
    </location>
</feature>
<feature type="compositionally biased region" description="Basic and acidic residues" evidence="8">
    <location>
        <begin position="722"/>
        <end position="733"/>
    </location>
</feature>
<dbReference type="InterPro" id="IPR036034">
    <property type="entry name" value="PDZ_sf"/>
</dbReference>
<dbReference type="InterPro" id="IPR001478">
    <property type="entry name" value="PDZ"/>
</dbReference>
<feature type="compositionally biased region" description="Polar residues" evidence="8">
    <location>
        <begin position="238"/>
        <end position="247"/>
    </location>
</feature>
<feature type="compositionally biased region" description="Low complexity" evidence="8">
    <location>
        <begin position="1068"/>
        <end position="1085"/>
    </location>
</feature>
<dbReference type="Gene3D" id="2.30.42.10">
    <property type="match status" value="1"/>
</dbReference>
<keyword evidence="6" id="KW-0206">Cytoskeleton</keyword>
<keyword evidence="5 7" id="KW-0009">Actin-binding</keyword>
<feature type="region of interest" description="Disordered" evidence="8">
    <location>
        <begin position="1418"/>
        <end position="1503"/>
    </location>
</feature>
<evidence type="ECO:0000313" key="12">
    <source>
        <dbReference type="Ensembl" id="ENSCPIP00010003379.1"/>
    </source>
</evidence>